<feature type="transmembrane region" description="Helical" evidence="1">
    <location>
        <begin position="173"/>
        <end position="195"/>
    </location>
</feature>
<reference evidence="2 3" key="1">
    <citation type="submission" date="2014-01" db="EMBL/GenBank/DDBJ databases">
        <title>Actinotalea ferrariae CF5-4.</title>
        <authorList>
            <person name="Chen F."/>
            <person name="Li Y."/>
            <person name="Wang G."/>
        </authorList>
    </citation>
    <scope>NUCLEOTIDE SEQUENCE [LARGE SCALE GENOMIC DNA]</scope>
    <source>
        <strain evidence="2 3">CF5-4</strain>
    </source>
</reference>
<dbReference type="InterPro" id="IPR041113">
    <property type="entry name" value="Heliorhodopsin"/>
</dbReference>
<dbReference type="Gene3D" id="1.20.1070.10">
    <property type="entry name" value="Rhodopsin 7-helix transmembrane proteins"/>
    <property type="match status" value="1"/>
</dbReference>
<dbReference type="AlphaFoldDB" id="A0A021VMW3"/>
<dbReference type="Pfam" id="PF18761">
    <property type="entry name" value="Heliorhodopsin"/>
    <property type="match status" value="1"/>
</dbReference>
<feature type="transmembrane region" description="Helical" evidence="1">
    <location>
        <begin position="207"/>
        <end position="226"/>
    </location>
</feature>
<dbReference type="RefSeq" id="WP_162177325.1">
    <property type="nucleotide sequence ID" value="NZ_AXCW01000225.1"/>
</dbReference>
<dbReference type="OrthoDB" id="2042238at2"/>
<dbReference type="NCBIfam" id="NF038020">
    <property type="entry name" value="HeR"/>
    <property type="match status" value="1"/>
</dbReference>
<evidence type="ECO:0000256" key="1">
    <source>
        <dbReference type="SAM" id="Phobius"/>
    </source>
</evidence>
<dbReference type="Proteomes" id="UP000019753">
    <property type="component" value="Unassembled WGS sequence"/>
</dbReference>
<keyword evidence="1" id="KW-0812">Transmembrane</keyword>
<feature type="transmembrane region" description="Helical" evidence="1">
    <location>
        <begin position="142"/>
        <end position="161"/>
    </location>
</feature>
<feature type="transmembrane region" description="Helical" evidence="1">
    <location>
        <begin position="82"/>
        <end position="104"/>
    </location>
</feature>
<feature type="transmembrane region" description="Helical" evidence="1">
    <location>
        <begin position="116"/>
        <end position="136"/>
    </location>
</feature>
<accession>A0A021VMW3</accession>
<comment type="caution">
    <text evidence="2">The sequence shown here is derived from an EMBL/GenBank/DDBJ whole genome shotgun (WGS) entry which is preliminary data.</text>
</comment>
<keyword evidence="3" id="KW-1185">Reference proteome</keyword>
<sequence>MATTVDPPTGTTPTHDAGLAPRFRSLRRYNVIAAVFHAVQATAVVVLSNDFTLPVTGTYLNGPPGTPNGDQVVLFDLPLGPAVAGFFALSALFHAIVASPWFFARYTAGLTQSHNYFRWVEYSLSSTLMIVLIAQITGMTDVAALLGIAGANASMILFGWLQEKYHTPGDGDLMPFWFGCIAGVVPWLAILVYVASPGSTSAAEPPAFVYGIVVSIFLFFNVFALIQWLQYRRVGKFRDYLVGERAYITASLVAKSLLAWQIFANTLIPT</sequence>
<feature type="transmembrane region" description="Helical" evidence="1">
    <location>
        <begin position="29"/>
        <end position="48"/>
    </location>
</feature>
<evidence type="ECO:0000313" key="2">
    <source>
        <dbReference type="EMBL" id="EYR62506.1"/>
    </source>
</evidence>
<keyword evidence="1" id="KW-0472">Membrane</keyword>
<dbReference type="EMBL" id="AXCW01000225">
    <property type="protein sequence ID" value="EYR62506.1"/>
    <property type="molecule type" value="Genomic_DNA"/>
</dbReference>
<keyword evidence="1" id="KW-1133">Transmembrane helix</keyword>
<organism evidence="2 3">
    <name type="scientific">Actinotalea ferrariae CF5-4</name>
    <dbReference type="NCBI Taxonomy" id="948458"/>
    <lineage>
        <taxon>Bacteria</taxon>
        <taxon>Bacillati</taxon>
        <taxon>Actinomycetota</taxon>
        <taxon>Actinomycetes</taxon>
        <taxon>Micrococcales</taxon>
        <taxon>Cellulomonadaceae</taxon>
        <taxon>Actinotalea</taxon>
    </lineage>
</organism>
<feature type="transmembrane region" description="Helical" evidence="1">
    <location>
        <begin position="247"/>
        <end position="268"/>
    </location>
</feature>
<protein>
    <recommendedName>
        <fullName evidence="4">Heliorhodopsin</fullName>
    </recommendedName>
</protein>
<name>A0A021VMW3_9CELL</name>
<evidence type="ECO:0000313" key="3">
    <source>
        <dbReference type="Proteomes" id="UP000019753"/>
    </source>
</evidence>
<dbReference type="SUPFAM" id="SSF81321">
    <property type="entry name" value="Family A G protein-coupled receptor-like"/>
    <property type="match status" value="1"/>
</dbReference>
<gene>
    <name evidence="2" type="ORF">N866_07900</name>
</gene>
<evidence type="ECO:0008006" key="4">
    <source>
        <dbReference type="Google" id="ProtNLM"/>
    </source>
</evidence>
<proteinExistence type="predicted"/>